<dbReference type="GO" id="GO:0071978">
    <property type="term" value="P:bacterial-type flagellum-dependent swarming motility"/>
    <property type="evidence" value="ECO:0007669"/>
    <property type="project" value="TreeGrafter"/>
</dbReference>
<dbReference type="GO" id="GO:0009425">
    <property type="term" value="C:bacterial-type flagellum basal body"/>
    <property type="evidence" value="ECO:0007669"/>
    <property type="project" value="InterPro"/>
</dbReference>
<evidence type="ECO:0000256" key="4">
    <source>
        <dbReference type="ARBA" id="ARBA00022475"/>
    </source>
</evidence>
<dbReference type="Pfam" id="PF03748">
    <property type="entry name" value="FliL"/>
    <property type="match status" value="1"/>
</dbReference>
<keyword evidence="8 10" id="KW-1133">Transmembrane helix</keyword>
<evidence type="ECO:0000256" key="9">
    <source>
        <dbReference type="ARBA" id="ARBA00023136"/>
    </source>
</evidence>
<dbReference type="Proteomes" id="UP000306340">
    <property type="component" value="Unassembled WGS sequence"/>
</dbReference>
<keyword evidence="11" id="KW-0282">Flagellum</keyword>
<dbReference type="EMBL" id="SWAU01000465">
    <property type="protein sequence ID" value="TKA94101.1"/>
    <property type="molecule type" value="Genomic_DNA"/>
</dbReference>
<dbReference type="GO" id="GO:0006935">
    <property type="term" value="P:chemotaxis"/>
    <property type="evidence" value="ECO:0007669"/>
    <property type="project" value="UniProtKB-KW"/>
</dbReference>
<evidence type="ECO:0000256" key="5">
    <source>
        <dbReference type="ARBA" id="ARBA00022500"/>
    </source>
</evidence>
<comment type="similarity">
    <text evidence="3 10">Belongs to the FliL family.</text>
</comment>
<evidence type="ECO:0000256" key="10">
    <source>
        <dbReference type="RuleBase" id="RU364125"/>
    </source>
</evidence>
<keyword evidence="7 10" id="KW-0283">Flagellar rotation</keyword>
<accession>A0A4U0YW49</accession>
<keyword evidence="10" id="KW-0997">Cell inner membrane</keyword>
<keyword evidence="6 10" id="KW-0812">Transmembrane</keyword>
<evidence type="ECO:0000256" key="1">
    <source>
        <dbReference type="ARBA" id="ARBA00002254"/>
    </source>
</evidence>
<keyword evidence="4" id="KW-1003">Cell membrane</keyword>
<evidence type="ECO:0000256" key="3">
    <source>
        <dbReference type="ARBA" id="ARBA00008281"/>
    </source>
</evidence>
<dbReference type="AlphaFoldDB" id="A0A4U0YW49"/>
<evidence type="ECO:0000256" key="7">
    <source>
        <dbReference type="ARBA" id="ARBA00022779"/>
    </source>
</evidence>
<sequence>MDAVDDAQDESPKKKRSKLPLIIGAVLALLLGGGGFYATWSGLILAPAEDHAAEPEVSPLPDLSFVPIDPLVISLGSGSAMSHLRFTAQLEVEKPYVAEVTLLLPRILDVLNGYLRAVEVARLEDPAALVSLRAQMLRRIQIVTGEGRVRDLLITEFVLN</sequence>
<dbReference type="PANTHER" id="PTHR35091">
    <property type="entry name" value="FLAGELLAR PROTEIN FLIL"/>
    <property type="match status" value="1"/>
</dbReference>
<organism evidence="11 12">
    <name type="scientific">Cereibacter changlensis</name>
    <dbReference type="NCBI Taxonomy" id="402884"/>
    <lineage>
        <taxon>Bacteria</taxon>
        <taxon>Pseudomonadati</taxon>
        <taxon>Pseudomonadota</taxon>
        <taxon>Alphaproteobacteria</taxon>
        <taxon>Rhodobacterales</taxon>
        <taxon>Paracoccaceae</taxon>
        <taxon>Cereibacter</taxon>
    </lineage>
</organism>
<gene>
    <name evidence="11" type="ORF">FAZ78_24185</name>
</gene>
<keyword evidence="5 10" id="KW-0145">Chemotaxis</keyword>
<dbReference type="RefSeq" id="WP_136794707.1">
    <property type="nucleotide sequence ID" value="NZ_SWAU01000465.1"/>
</dbReference>
<dbReference type="GO" id="GO:0005886">
    <property type="term" value="C:plasma membrane"/>
    <property type="evidence" value="ECO:0007669"/>
    <property type="project" value="UniProtKB-SubCell"/>
</dbReference>
<evidence type="ECO:0000256" key="8">
    <source>
        <dbReference type="ARBA" id="ARBA00022989"/>
    </source>
</evidence>
<keyword evidence="9 10" id="KW-0472">Membrane</keyword>
<evidence type="ECO:0000313" key="12">
    <source>
        <dbReference type="Proteomes" id="UP000306340"/>
    </source>
</evidence>
<feature type="transmembrane region" description="Helical" evidence="10">
    <location>
        <begin position="21"/>
        <end position="40"/>
    </location>
</feature>
<comment type="subcellular location">
    <subcellularLocation>
        <location evidence="10">Cell inner membrane</location>
    </subcellularLocation>
    <subcellularLocation>
        <location evidence="2">Cell membrane</location>
        <topology evidence="2">Single-pass membrane protein</topology>
    </subcellularLocation>
</comment>
<dbReference type="InterPro" id="IPR005503">
    <property type="entry name" value="FliL"/>
</dbReference>
<keyword evidence="11" id="KW-0969">Cilium</keyword>
<keyword evidence="11" id="KW-0966">Cell projection</keyword>
<proteinExistence type="inferred from homology"/>
<evidence type="ECO:0000256" key="6">
    <source>
        <dbReference type="ARBA" id="ARBA00022692"/>
    </source>
</evidence>
<evidence type="ECO:0000313" key="11">
    <source>
        <dbReference type="EMBL" id="TKA94101.1"/>
    </source>
</evidence>
<protein>
    <recommendedName>
        <fullName evidence="10">Flagellar protein FliL</fullName>
    </recommendedName>
</protein>
<dbReference type="PANTHER" id="PTHR35091:SF2">
    <property type="entry name" value="FLAGELLAR PROTEIN FLIL"/>
    <property type="match status" value="1"/>
</dbReference>
<evidence type="ECO:0000256" key="2">
    <source>
        <dbReference type="ARBA" id="ARBA00004162"/>
    </source>
</evidence>
<comment type="function">
    <text evidence="1 10">Controls the rotational direction of flagella during chemotaxis.</text>
</comment>
<comment type="caution">
    <text evidence="11">The sequence shown here is derived from an EMBL/GenBank/DDBJ whole genome shotgun (WGS) entry which is preliminary data.</text>
</comment>
<name>A0A4U0YW49_9RHOB</name>
<reference evidence="11 12" key="1">
    <citation type="submission" date="2019-04" db="EMBL/GenBank/DDBJ databases">
        <title>Crypto-aerobic microbial life in anoxic (sulfidic) marine sediments.</title>
        <authorList>
            <person name="Bhattacharya S."/>
            <person name="Roy C."/>
            <person name="Mondal N."/>
            <person name="Sarkar J."/>
            <person name="Mandal S."/>
            <person name="Rameez M.J."/>
            <person name="Ghosh W."/>
        </authorList>
    </citation>
    <scope>NUCLEOTIDE SEQUENCE [LARGE SCALE GENOMIC DNA]</scope>
    <source>
        <strain evidence="11 12">SBBC</strain>
    </source>
</reference>